<feature type="chain" id="PRO_5046314212" evidence="1">
    <location>
        <begin position="21"/>
        <end position="105"/>
    </location>
</feature>
<evidence type="ECO:0000313" key="2">
    <source>
        <dbReference type="EMBL" id="MDR0183000.1"/>
    </source>
</evidence>
<dbReference type="EMBL" id="JARUHG010000002">
    <property type="protein sequence ID" value="MDR0183000.1"/>
    <property type="molecule type" value="Genomic_DNA"/>
</dbReference>
<feature type="signal peptide" evidence="1">
    <location>
        <begin position="1"/>
        <end position="20"/>
    </location>
</feature>
<name>A0ABU1CD36_9GAMM</name>
<keyword evidence="1" id="KW-0732">Signal</keyword>
<evidence type="ECO:0000313" key="3">
    <source>
        <dbReference type="Proteomes" id="UP001233535"/>
    </source>
</evidence>
<protein>
    <submittedName>
        <fullName evidence="2">Uncharacterized protein</fullName>
    </submittedName>
</protein>
<sequence>MKGKIALIALAMAVAAPAWAADPVGDLSKITGLSERKVTMIVGNRTAFAEYPYTYDRAYKKFVAAIGKDNYDRLMDGEAVALHDDAGNEYLVQIDRETLQERSAL</sequence>
<gene>
    <name evidence="2" type="ORF">P8609_08440</name>
</gene>
<dbReference type="Proteomes" id="UP001233535">
    <property type="component" value="Unassembled WGS sequence"/>
</dbReference>
<reference evidence="2 3" key="1">
    <citation type="submission" date="2023-04" db="EMBL/GenBank/DDBJ databases">
        <title>Lysobacter sp. strain UC isolated from soil sample.</title>
        <authorList>
            <person name="Choksket S."/>
            <person name="Harshvardhan F."/>
            <person name="Rana R."/>
            <person name="Patil P.B."/>
            <person name="Korpole S."/>
        </authorList>
    </citation>
    <scope>NUCLEOTIDE SEQUENCE [LARGE SCALE GENOMIC DNA]</scope>
    <source>
        <strain evidence="2 3">UC</strain>
    </source>
</reference>
<accession>A0ABU1CD36</accession>
<organism evidence="2 3">
    <name type="scientific">Lysobacter arvi</name>
    <dbReference type="NCBI Taxonomy" id="3038776"/>
    <lineage>
        <taxon>Bacteria</taxon>
        <taxon>Pseudomonadati</taxon>
        <taxon>Pseudomonadota</taxon>
        <taxon>Gammaproteobacteria</taxon>
        <taxon>Lysobacterales</taxon>
        <taxon>Lysobacteraceae</taxon>
        <taxon>Lysobacter</taxon>
    </lineage>
</organism>
<evidence type="ECO:0000256" key="1">
    <source>
        <dbReference type="SAM" id="SignalP"/>
    </source>
</evidence>
<keyword evidence="3" id="KW-1185">Reference proteome</keyword>
<dbReference type="RefSeq" id="WP_309262164.1">
    <property type="nucleotide sequence ID" value="NZ_JARUHG010000002.1"/>
</dbReference>
<proteinExistence type="predicted"/>
<comment type="caution">
    <text evidence="2">The sequence shown here is derived from an EMBL/GenBank/DDBJ whole genome shotgun (WGS) entry which is preliminary data.</text>
</comment>